<dbReference type="RefSeq" id="WP_324667573.1">
    <property type="nucleotide sequence ID" value="NZ_CP141614.1"/>
</dbReference>
<keyword evidence="11" id="KW-0282">Flagellum</keyword>
<dbReference type="PANTHER" id="PTHR35091">
    <property type="entry name" value="FLAGELLAR PROTEIN FLIL"/>
    <property type="match status" value="1"/>
</dbReference>
<dbReference type="EMBL" id="CP141614">
    <property type="protein sequence ID" value="WRP13328.1"/>
    <property type="molecule type" value="Genomic_DNA"/>
</dbReference>
<keyword evidence="11" id="KW-0966">Cell projection</keyword>
<keyword evidence="6 10" id="KW-0812">Transmembrane</keyword>
<evidence type="ECO:0000256" key="10">
    <source>
        <dbReference type="RuleBase" id="RU364125"/>
    </source>
</evidence>
<evidence type="ECO:0000256" key="5">
    <source>
        <dbReference type="ARBA" id="ARBA00022500"/>
    </source>
</evidence>
<organism evidence="11 12">
    <name type="scientific">Geochorda subterranea</name>
    <dbReference type="NCBI Taxonomy" id="3109564"/>
    <lineage>
        <taxon>Bacteria</taxon>
        <taxon>Bacillati</taxon>
        <taxon>Bacillota</taxon>
        <taxon>Limnochordia</taxon>
        <taxon>Limnochordales</taxon>
        <taxon>Geochordaceae</taxon>
        <taxon>Geochorda</taxon>
    </lineage>
</organism>
<reference evidence="12" key="1">
    <citation type="submission" date="2023-12" db="EMBL/GenBank/DDBJ databases">
        <title>Novel isolates from deep terrestrial aquifers shed light on the physiology and ecology of the class Limnochordia.</title>
        <authorList>
            <person name="Karnachuk O.V."/>
            <person name="Lukina A.P."/>
            <person name="Avakyan M.R."/>
            <person name="Kadnikov V."/>
            <person name="Begmatov S."/>
            <person name="Beletsky A.V."/>
            <person name="Mardanov A.V."/>
            <person name="Ravin N.V."/>
        </authorList>
    </citation>
    <scope>NUCLEOTIDE SEQUENCE [LARGE SCALE GENOMIC DNA]</scope>
    <source>
        <strain evidence="12">LN</strain>
    </source>
</reference>
<dbReference type="PANTHER" id="PTHR35091:SF2">
    <property type="entry name" value="FLAGELLAR PROTEIN FLIL"/>
    <property type="match status" value="1"/>
</dbReference>
<evidence type="ECO:0000256" key="3">
    <source>
        <dbReference type="ARBA" id="ARBA00008281"/>
    </source>
</evidence>
<keyword evidence="7 10" id="KW-0283">Flagellar rotation</keyword>
<evidence type="ECO:0000256" key="8">
    <source>
        <dbReference type="ARBA" id="ARBA00022989"/>
    </source>
</evidence>
<comment type="similarity">
    <text evidence="3 10">Belongs to the FliL family.</text>
</comment>
<evidence type="ECO:0000256" key="2">
    <source>
        <dbReference type="ARBA" id="ARBA00004162"/>
    </source>
</evidence>
<feature type="transmembrane region" description="Helical" evidence="10">
    <location>
        <begin position="24"/>
        <end position="49"/>
    </location>
</feature>
<name>A0ABZ1BKL1_9FIRM</name>
<evidence type="ECO:0000256" key="9">
    <source>
        <dbReference type="ARBA" id="ARBA00023136"/>
    </source>
</evidence>
<keyword evidence="4 10" id="KW-1003">Cell membrane</keyword>
<dbReference type="Proteomes" id="UP001333102">
    <property type="component" value="Chromosome"/>
</dbReference>
<sequence length="186" mass="19817">MAVQQPQPQPAPPEQPHRSRAAGLAWAIAAVALIIVASTGSAFLAYLMFNRQLPMAQQPAGERGVVSSPSAPAESAEAAAVAPLGPTLDAGEFVVNLAPGSGGLSIRYARVGVTVEADRREVVEELARRQPQVRDAIIAVIRTKRFEDLTSTAGTEAVRQELVQALQRLVSRGRVVNVYFTELVIQ</sequence>
<evidence type="ECO:0000313" key="12">
    <source>
        <dbReference type="Proteomes" id="UP001333102"/>
    </source>
</evidence>
<keyword evidence="8 10" id="KW-1133">Transmembrane helix</keyword>
<evidence type="ECO:0000256" key="1">
    <source>
        <dbReference type="ARBA" id="ARBA00002254"/>
    </source>
</evidence>
<keyword evidence="12" id="KW-1185">Reference proteome</keyword>
<comment type="function">
    <text evidence="1 10">Controls the rotational direction of flagella during chemotaxis.</text>
</comment>
<evidence type="ECO:0000256" key="7">
    <source>
        <dbReference type="ARBA" id="ARBA00022779"/>
    </source>
</evidence>
<comment type="subcellular location">
    <subcellularLocation>
        <location evidence="2">Cell membrane</location>
        <topology evidence="2">Single-pass membrane protein</topology>
    </subcellularLocation>
</comment>
<keyword evidence="9 10" id="KW-0472">Membrane</keyword>
<keyword evidence="11" id="KW-0969">Cilium</keyword>
<evidence type="ECO:0000313" key="11">
    <source>
        <dbReference type="EMBL" id="WRP13328.1"/>
    </source>
</evidence>
<gene>
    <name evidence="11" type="ORF">VLY81_07645</name>
</gene>
<proteinExistence type="inferred from homology"/>
<accession>A0ABZ1BKL1</accession>
<dbReference type="InterPro" id="IPR005503">
    <property type="entry name" value="FliL"/>
</dbReference>
<protein>
    <recommendedName>
        <fullName evidence="10">Flagellar protein FliL</fullName>
    </recommendedName>
</protein>
<evidence type="ECO:0000256" key="4">
    <source>
        <dbReference type="ARBA" id="ARBA00022475"/>
    </source>
</evidence>
<evidence type="ECO:0000256" key="6">
    <source>
        <dbReference type="ARBA" id="ARBA00022692"/>
    </source>
</evidence>
<keyword evidence="5 10" id="KW-0145">Chemotaxis</keyword>
<dbReference type="Pfam" id="PF03748">
    <property type="entry name" value="FliL"/>
    <property type="match status" value="1"/>
</dbReference>